<comment type="similarity">
    <text evidence="1">Belongs to the peptidase M14 family.</text>
</comment>
<dbReference type="GO" id="GO:0006508">
    <property type="term" value="P:proteolysis"/>
    <property type="evidence" value="ECO:0007669"/>
    <property type="project" value="InterPro"/>
</dbReference>
<evidence type="ECO:0000313" key="4">
    <source>
        <dbReference type="Ensembl" id="ENSCMIP00000013325.1"/>
    </source>
</evidence>
<dbReference type="Ensembl" id="ENSCMIT00000013617.1">
    <property type="protein sequence ID" value="ENSCMIP00000013325.1"/>
    <property type="gene ID" value="ENSCMIG00000006695.1"/>
</dbReference>
<protein>
    <submittedName>
        <fullName evidence="4">Probable carboxypeptidase X1</fullName>
    </submittedName>
</protein>
<evidence type="ECO:0000259" key="3">
    <source>
        <dbReference type="Pfam" id="PF00246"/>
    </source>
</evidence>
<dbReference type="Gene3D" id="3.40.630.10">
    <property type="entry name" value="Zn peptidases"/>
    <property type="match status" value="1"/>
</dbReference>
<dbReference type="SUPFAM" id="SSF53187">
    <property type="entry name" value="Zn-dependent exopeptidases"/>
    <property type="match status" value="1"/>
</dbReference>
<reference evidence="4" key="4">
    <citation type="submission" date="2025-08" db="UniProtKB">
        <authorList>
            <consortium name="Ensembl"/>
        </authorList>
    </citation>
    <scope>IDENTIFICATION</scope>
</reference>
<proteinExistence type="inferred from homology"/>
<dbReference type="InterPro" id="IPR050753">
    <property type="entry name" value="Peptidase_M14_domain"/>
</dbReference>
<evidence type="ECO:0000313" key="5">
    <source>
        <dbReference type="Proteomes" id="UP000314986"/>
    </source>
</evidence>
<dbReference type="PANTHER" id="PTHR11532">
    <property type="entry name" value="PROTEASE M14 CARBOXYPEPTIDASE"/>
    <property type="match status" value="1"/>
</dbReference>
<dbReference type="PANTHER" id="PTHR11532:SF43">
    <property type="entry name" value="CARBOXYPEPTIDASE X1-RELATED"/>
    <property type="match status" value="1"/>
</dbReference>
<evidence type="ECO:0000256" key="2">
    <source>
        <dbReference type="SAM" id="Phobius"/>
    </source>
</evidence>
<name>A0A4W3HDB5_CALMI</name>
<dbReference type="GO" id="GO:0005615">
    <property type="term" value="C:extracellular space"/>
    <property type="evidence" value="ECO:0007669"/>
    <property type="project" value="TreeGrafter"/>
</dbReference>
<dbReference type="Proteomes" id="UP000314986">
    <property type="component" value="Unassembled WGS sequence"/>
</dbReference>
<dbReference type="GeneTree" id="ENSGT00940000156141"/>
<evidence type="ECO:0000256" key="1">
    <source>
        <dbReference type="ARBA" id="ARBA00005988"/>
    </source>
</evidence>
<dbReference type="AlphaFoldDB" id="A0A4W3HDB5"/>
<organism evidence="4 5">
    <name type="scientific">Callorhinchus milii</name>
    <name type="common">Ghost shark</name>
    <dbReference type="NCBI Taxonomy" id="7868"/>
    <lineage>
        <taxon>Eukaryota</taxon>
        <taxon>Metazoa</taxon>
        <taxon>Chordata</taxon>
        <taxon>Craniata</taxon>
        <taxon>Vertebrata</taxon>
        <taxon>Chondrichthyes</taxon>
        <taxon>Holocephali</taxon>
        <taxon>Chimaeriformes</taxon>
        <taxon>Callorhinchidae</taxon>
        <taxon>Callorhinchus</taxon>
    </lineage>
</organism>
<keyword evidence="2" id="KW-1133">Transmembrane helix</keyword>
<dbReference type="Pfam" id="PF00246">
    <property type="entry name" value="Peptidase_M14"/>
    <property type="match status" value="1"/>
</dbReference>
<keyword evidence="5" id="KW-1185">Reference proteome</keyword>
<keyword evidence="2" id="KW-0472">Membrane</keyword>
<keyword evidence="2" id="KW-0812">Transmembrane</keyword>
<reference evidence="5" key="3">
    <citation type="journal article" date="2014" name="Nature">
        <title>Elephant shark genome provides unique insights into gnathostome evolution.</title>
        <authorList>
            <consortium name="International Elephant Shark Genome Sequencing Consortium"/>
            <person name="Venkatesh B."/>
            <person name="Lee A.P."/>
            <person name="Ravi V."/>
            <person name="Maurya A.K."/>
            <person name="Lian M.M."/>
            <person name="Swann J.B."/>
            <person name="Ohta Y."/>
            <person name="Flajnik M.F."/>
            <person name="Sutoh Y."/>
            <person name="Kasahara M."/>
            <person name="Hoon S."/>
            <person name="Gangu V."/>
            <person name="Roy S.W."/>
            <person name="Irimia M."/>
            <person name="Korzh V."/>
            <person name="Kondrychyn I."/>
            <person name="Lim Z.W."/>
            <person name="Tay B.H."/>
            <person name="Tohari S."/>
            <person name="Kong K.W."/>
            <person name="Ho S."/>
            <person name="Lorente-Galdos B."/>
            <person name="Quilez J."/>
            <person name="Marques-Bonet T."/>
            <person name="Raney B.J."/>
            <person name="Ingham P.W."/>
            <person name="Tay A."/>
            <person name="Hillier L.W."/>
            <person name="Minx P."/>
            <person name="Boehm T."/>
            <person name="Wilson R.K."/>
            <person name="Brenner S."/>
            <person name="Warren W.C."/>
        </authorList>
    </citation>
    <scope>NUCLEOTIDE SEQUENCE [LARGE SCALE GENOMIC DNA]</scope>
</reference>
<dbReference type="GO" id="GO:0004181">
    <property type="term" value="F:metallocarboxypeptidase activity"/>
    <property type="evidence" value="ECO:0007669"/>
    <property type="project" value="InterPro"/>
</dbReference>
<reference evidence="5" key="1">
    <citation type="journal article" date="2006" name="Science">
        <title>Ancient noncoding elements conserved in the human genome.</title>
        <authorList>
            <person name="Venkatesh B."/>
            <person name="Kirkness E.F."/>
            <person name="Loh Y.H."/>
            <person name="Halpern A.L."/>
            <person name="Lee A.P."/>
            <person name="Johnson J."/>
            <person name="Dandona N."/>
            <person name="Viswanathan L.D."/>
            <person name="Tay A."/>
            <person name="Venter J.C."/>
            <person name="Strausberg R.L."/>
            <person name="Brenner S."/>
        </authorList>
    </citation>
    <scope>NUCLEOTIDE SEQUENCE [LARGE SCALE GENOMIC DNA]</scope>
</reference>
<reference evidence="4" key="5">
    <citation type="submission" date="2025-09" db="UniProtKB">
        <authorList>
            <consortium name="Ensembl"/>
        </authorList>
    </citation>
    <scope>IDENTIFICATION</scope>
</reference>
<feature type="domain" description="Peptidase M14" evidence="3">
    <location>
        <begin position="60"/>
        <end position="105"/>
    </location>
</feature>
<reference evidence="5" key="2">
    <citation type="journal article" date="2007" name="PLoS Biol.">
        <title>Survey sequencing and comparative analysis of the elephant shark (Callorhinchus milii) genome.</title>
        <authorList>
            <person name="Venkatesh B."/>
            <person name="Kirkness E.F."/>
            <person name="Loh Y.H."/>
            <person name="Halpern A.L."/>
            <person name="Lee A.P."/>
            <person name="Johnson J."/>
            <person name="Dandona N."/>
            <person name="Viswanathan L.D."/>
            <person name="Tay A."/>
            <person name="Venter J.C."/>
            <person name="Strausberg R.L."/>
            <person name="Brenner S."/>
        </authorList>
    </citation>
    <scope>NUCLEOTIDE SEQUENCE [LARGE SCALE GENOMIC DNA]</scope>
</reference>
<dbReference type="GO" id="GO:0008270">
    <property type="term" value="F:zinc ion binding"/>
    <property type="evidence" value="ECO:0007669"/>
    <property type="project" value="InterPro"/>
</dbReference>
<dbReference type="InterPro" id="IPR000834">
    <property type="entry name" value="Peptidase_M14"/>
</dbReference>
<feature type="transmembrane region" description="Helical" evidence="2">
    <location>
        <begin position="12"/>
        <end position="32"/>
    </location>
</feature>
<accession>A0A4W3HDB5</accession>
<sequence length="222" mass="24690">MVGLGWGLVWGLGLRVGIGAVVGTGWGLGWGLDWGLRLWLGLGWGVGVEGAGDDDDNDVQMMKMVAARCPNITRLYSIGRSFQGRKLHVMEMSDRPGEHELGEGEVGGGKGLLLQLMQFLCEEYLRGYDMNHNFADLNSILWEEEERWPDPSRVLNHYIPIPAYYTSPNASVSLSYTHSQYNNNYIPISNYLAQHPMSYAATPPEPMYPSLGAVLKTERRGV</sequence>